<dbReference type="Proteomes" id="UP000236291">
    <property type="component" value="Unassembled WGS sequence"/>
</dbReference>
<feature type="non-terminal residue" evidence="1">
    <location>
        <position position="50"/>
    </location>
</feature>
<proteinExistence type="predicted"/>
<evidence type="ECO:0000313" key="1">
    <source>
        <dbReference type="EMBL" id="PNX59508.1"/>
    </source>
</evidence>
<reference evidence="1 2" key="2">
    <citation type="journal article" date="2017" name="Front. Plant Sci.">
        <title>Gene Classification and Mining of Molecular Markers Useful in Red Clover (Trifolium pratense) Breeding.</title>
        <authorList>
            <person name="Istvanek J."/>
            <person name="Dluhosova J."/>
            <person name="Dluhos P."/>
            <person name="Patkova L."/>
            <person name="Nedelnik J."/>
            <person name="Repkova J."/>
        </authorList>
    </citation>
    <scope>NUCLEOTIDE SEQUENCE [LARGE SCALE GENOMIC DNA]</scope>
    <source>
        <strain evidence="2">cv. Tatra</strain>
        <tissue evidence="1">Young leaves</tissue>
    </source>
</reference>
<dbReference type="EMBL" id="ASHM01132322">
    <property type="protein sequence ID" value="PNX59508.1"/>
    <property type="molecule type" value="Genomic_DNA"/>
</dbReference>
<name>A0A2K3JZQ9_TRIPR</name>
<accession>A0A2K3JZQ9</accession>
<evidence type="ECO:0000313" key="2">
    <source>
        <dbReference type="Proteomes" id="UP000236291"/>
    </source>
</evidence>
<sequence length="50" mass="5778">MKEEKEGEKVKENEKDIVKEIYGKTEKFEPSLNPAPPFTLPFKSKIALLQ</sequence>
<gene>
    <name evidence="1" type="ORF">L195_g059724</name>
</gene>
<dbReference type="AlphaFoldDB" id="A0A2K3JZQ9"/>
<comment type="caution">
    <text evidence="1">The sequence shown here is derived from an EMBL/GenBank/DDBJ whole genome shotgun (WGS) entry which is preliminary data.</text>
</comment>
<organism evidence="1 2">
    <name type="scientific">Trifolium pratense</name>
    <name type="common">Red clover</name>
    <dbReference type="NCBI Taxonomy" id="57577"/>
    <lineage>
        <taxon>Eukaryota</taxon>
        <taxon>Viridiplantae</taxon>
        <taxon>Streptophyta</taxon>
        <taxon>Embryophyta</taxon>
        <taxon>Tracheophyta</taxon>
        <taxon>Spermatophyta</taxon>
        <taxon>Magnoliopsida</taxon>
        <taxon>eudicotyledons</taxon>
        <taxon>Gunneridae</taxon>
        <taxon>Pentapetalae</taxon>
        <taxon>rosids</taxon>
        <taxon>fabids</taxon>
        <taxon>Fabales</taxon>
        <taxon>Fabaceae</taxon>
        <taxon>Papilionoideae</taxon>
        <taxon>50 kb inversion clade</taxon>
        <taxon>NPAAA clade</taxon>
        <taxon>Hologalegina</taxon>
        <taxon>IRL clade</taxon>
        <taxon>Trifolieae</taxon>
        <taxon>Trifolium</taxon>
    </lineage>
</organism>
<protein>
    <submittedName>
        <fullName evidence="1">Uncharacterized protein</fullName>
    </submittedName>
</protein>
<reference evidence="1 2" key="1">
    <citation type="journal article" date="2014" name="Am. J. Bot.">
        <title>Genome assembly and annotation for red clover (Trifolium pratense; Fabaceae).</title>
        <authorList>
            <person name="Istvanek J."/>
            <person name="Jaros M."/>
            <person name="Krenek A."/>
            <person name="Repkova J."/>
        </authorList>
    </citation>
    <scope>NUCLEOTIDE SEQUENCE [LARGE SCALE GENOMIC DNA]</scope>
    <source>
        <strain evidence="2">cv. Tatra</strain>
        <tissue evidence="1">Young leaves</tissue>
    </source>
</reference>